<name>A0AA48H105_9RHOB</name>
<dbReference type="KEGG" id="rmai:MACH21_07660"/>
<reference evidence="1 2" key="1">
    <citation type="submission" date="2023-01" db="EMBL/GenBank/DDBJ databases">
        <title>Complete genome sequence of Roseicyclus marinus strain Dej080120_10.</title>
        <authorList>
            <person name="Ueki S."/>
            <person name="Maruyama F."/>
        </authorList>
    </citation>
    <scope>NUCLEOTIDE SEQUENCE [LARGE SCALE GENOMIC DNA]</scope>
    <source>
        <strain evidence="1 2">Dej080120_10</strain>
    </source>
</reference>
<dbReference type="PROSITE" id="PS51257">
    <property type="entry name" value="PROKAR_LIPOPROTEIN"/>
    <property type="match status" value="1"/>
</dbReference>
<dbReference type="RefSeq" id="WP_338274578.1">
    <property type="nucleotide sequence ID" value="NZ_AP027266.1"/>
</dbReference>
<evidence type="ECO:0008006" key="3">
    <source>
        <dbReference type="Google" id="ProtNLM"/>
    </source>
</evidence>
<sequence>MLAGFRKGGVPAVLGLCVVLGLAGCTGGAPPNDVAQGVGFSDLQAFEARRAMLRGEAAVRVPETVISPLAPVSAALPPAGAGATPVAAPAPVIVTAAAQPESIAAATMAALRDSPAAPVAPAPAPVAPEPVVLASALPGNPGISDEQDFDAVATRETIESDAERRARMQAERVVVAPSALPERPEGLGPNIVDYALATNHGLGERRYTRRPISAERHERACRAFRSGDLAQEWFLQNGGPGRDRQGLDPDGDGYACGWDPSVFRSAAAAARN</sequence>
<proteinExistence type="predicted"/>
<gene>
    <name evidence="1" type="ORF">MACH21_07660</name>
</gene>
<evidence type="ECO:0000313" key="2">
    <source>
        <dbReference type="Proteomes" id="UP001337723"/>
    </source>
</evidence>
<dbReference type="EMBL" id="AP027266">
    <property type="protein sequence ID" value="BDW84589.1"/>
    <property type="molecule type" value="Genomic_DNA"/>
</dbReference>
<accession>A0AA48H105</accession>
<keyword evidence="2" id="KW-1185">Reference proteome</keyword>
<evidence type="ECO:0000313" key="1">
    <source>
        <dbReference type="EMBL" id="BDW84589.1"/>
    </source>
</evidence>
<organism evidence="1 2">
    <name type="scientific">Roseicyclus marinus</name>
    <dbReference type="NCBI Taxonomy" id="2161673"/>
    <lineage>
        <taxon>Bacteria</taxon>
        <taxon>Pseudomonadati</taxon>
        <taxon>Pseudomonadota</taxon>
        <taxon>Alphaproteobacteria</taxon>
        <taxon>Rhodobacterales</taxon>
        <taxon>Roseobacteraceae</taxon>
        <taxon>Roseicyclus</taxon>
    </lineage>
</organism>
<dbReference type="AlphaFoldDB" id="A0AA48H105"/>
<protein>
    <recommendedName>
        <fullName evidence="3">Excalibur calcium-binding domain-containing protein</fullName>
    </recommendedName>
</protein>
<dbReference type="Proteomes" id="UP001337723">
    <property type="component" value="Chromosome"/>
</dbReference>